<evidence type="ECO:0000256" key="2">
    <source>
        <dbReference type="ARBA" id="ARBA00022692"/>
    </source>
</evidence>
<feature type="transmembrane region" description="Helical" evidence="5">
    <location>
        <begin position="6"/>
        <end position="25"/>
    </location>
</feature>
<protein>
    <recommendedName>
        <fullName evidence="6">Wax synthase domain-containing protein</fullName>
    </recommendedName>
</protein>
<gene>
    <name evidence="7" type="ORF">GX51_04528</name>
</gene>
<evidence type="ECO:0000313" key="8">
    <source>
        <dbReference type="Proteomes" id="UP000224080"/>
    </source>
</evidence>
<evidence type="ECO:0000256" key="3">
    <source>
        <dbReference type="ARBA" id="ARBA00022989"/>
    </source>
</evidence>
<evidence type="ECO:0000256" key="1">
    <source>
        <dbReference type="ARBA" id="ARBA00004141"/>
    </source>
</evidence>
<dbReference type="GO" id="GO:0016020">
    <property type="term" value="C:membrane"/>
    <property type="evidence" value="ECO:0007669"/>
    <property type="project" value="UniProtKB-SubCell"/>
</dbReference>
<reference evidence="7 8" key="1">
    <citation type="submission" date="2017-10" db="EMBL/GenBank/DDBJ databases">
        <title>Comparative genomics in systemic dimorphic fungi from Ajellomycetaceae.</title>
        <authorList>
            <person name="Munoz J.F."/>
            <person name="Mcewen J.G."/>
            <person name="Clay O.K."/>
            <person name="Cuomo C.A."/>
        </authorList>
    </citation>
    <scope>NUCLEOTIDE SEQUENCE [LARGE SCALE GENOMIC DNA]</scope>
    <source>
        <strain evidence="7 8">UAMH130</strain>
    </source>
</reference>
<dbReference type="AlphaFoldDB" id="A0A2B7X133"/>
<evidence type="ECO:0000259" key="6">
    <source>
        <dbReference type="Pfam" id="PF13813"/>
    </source>
</evidence>
<feature type="transmembrane region" description="Helical" evidence="5">
    <location>
        <begin position="34"/>
        <end position="54"/>
    </location>
</feature>
<comment type="caution">
    <text evidence="7">The sequence shown here is derived from an EMBL/GenBank/DDBJ whole genome shotgun (WGS) entry which is preliminary data.</text>
</comment>
<keyword evidence="3 5" id="KW-1133">Transmembrane helix</keyword>
<keyword evidence="2 5" id="KW-0812">Transmembrane</keyword>
<dbReference type="Proteomes" id="UP000224080">
    <property type="component" value="Unassembled WGS sequence"/>
</dbReference>
<sequence>MKFNTFIPYLALALAVALQGITLIYTPPGSYKRICMLPVVLLPIAIVCLTAHHASNFQPWNIFLGLQFGAVLALEVFNNVCLSKISYPAAAAAARAVGAAGDRKKHDGDADTADIHAASAWSCFHDKVRWSLDIAFNRRRIGRADQVRNVPDFDSSRPHHIPSRRSFLLFRTARFILLYLALDLATSQPLEDAQVKFAPGKDRIFARIIANDISPAEIGETVGILVGHLVCGYISLLLGYDLFSLVAVGLCGNKVAGWRPLFGDIRRVYSIRTFWRFFWHQLLLRSLDANASFITHSVLGLPRRPARNTKRVASADNSNGRASTAKTHLRWQDKLLSLVASTTRLNLIFLISGVVHLASDSILGIPLRDSRCISMFLWQAWGIMFEDAVKWIYRRVTGSKGDGPVKVWQRLVGCAWLVVFALWSGTAWGFSVLRDGDPTVVMPITIFPRA</sequence>
<feature type="domain" description="Wax synthase" evidence="6">
    <location>
        <begin position="258"/>
        <end position="303"/>
    </location>
</feature>
<name>A0A2B7X133_9EURO</name>
<keyword evidence="4 5" id="KW-0472">Membrane</keyword>
<organism evidence="7 8">
    <name type="scientific">Blastomyces parvus</name>
    <dbReference type="NCBI Taxonomy" id="2060905"/>
    <lineage>
        <taxon>Eukaryota</taxon>
        <taxon>Fungi</taxon>
        <taxon>Dikarya</taxon>
        <taxon>Ascomycota</taxon>
        <taxon>Pezizomycotina</taxon>
        <taxon>Eurotiomycetes</taxon>
        <taxon>Eurotiomycetidae</taxon>
        <taxon>Onygenales</taxon>
        <taxon>Ajellomycetaceae</taxon>
        <taxon>Blastomyces</taxon>
    </lineage>
</organism>
<accession>A0A2B7X133</accession>
<comment type="subcellular location">
    <subcellularLocation>
        <location evidence="1">Membrane</location>
        <topology evidence="1">Multi-pass membrane protein</topology>
    </subcellularLocation>
</comment>
<proteinExistence type="predicted"/>
<dbReference type="EMBL" id="PDNC01000057">
    <property type="protein sequence ID" value="PGH02645.1"/>
    <property type="molecule type" value="Genomic_DNA"/>
</dbReference>
<keyword evidence="8" id="KW-1185">Reference proteome</keyword>
<evidence type="ECO:0000256" key="4">
    <source>
        <dbReference type="ARBA" id="ARBA00023136"/>
    </source>
</evidence>
<evidence type="ECO:0000256" key="5">
    <source>
        <dbReference type="SAM" id="Phobius"/>
    </source>
</evidence>
<dbReference type="STRING" id="2060905.A0A2B7X133"/>
<feature type="transmembrane region" description="Helical" evidence="5">
    <location>
        <begin position="60"/>
        <end position="77"/>
    </location>
</feature>
<dbReference type="OrthoDB" id="1077582at2759"/>
<dbReference type="InterPro" id="IPR032805">
    <property type="entry name" value="Wax_synthase_dom"/>
</dbReference>
<evidence type="ECO:0000313" key="7">
    <source>
        <dbReference type="EMBL" id="PGH02645.1"/>
    </source>
</evidence>
<dbReference type="Pfam" id="PF13813">
    <property type="entry name" value="MBOAT_2"/>
    <property type="match status" value="1"/>
</dbReference>
<feature type="transmembrane region" description="Helical" evidence="5">
    <location>
        <begin position="414"/>
        <end position="433"/>
    </location>
</feature>